<keyword evidence="2" id="KW-0067">ATP-binding</keyword>
<dbReference type="SUPFAM" id="SSF52540">
    <property type="entry name" value="P-loop containing nucleoside triphosphate hydrolases"/>
    <property type="match status" value="1"/>
</dbReference>
<evidence type="ECO:0000259" key="6">
    <source>
        <dbReference type="SMART" id="SM00534"/>
    </source>
</evidence>
<keyword evidence="1" id="KW-0547">Nucleotide-binding</keyword>
<evidence type="ECO:0000313" key="8">
    <source>
        <dbReference type="Proteomes" id="UP000095713"/>
    </source>
</evidence>
<sequence length="723" mass="82972">MINIHNKTLQDLEFSTVLQQVSELCVTALGNEKTLQISPYKTKEELLVNLQLTNEYLSSFYNDNRIPNHGFDTISNELKLLKIENTYLEIHSLKKIISISITTNSIVTFLKKFAEYYPGLNDFASHIEVTKVIIEKIDGIVDRFGDIKDNASNLLFDLRQSINQIKGKINASFSSALNTYHNLEYLDDIRESVVENKRVLAVKAMYRRKVKGAIMGGSKTGSIVYIEPETTLQYSRELNNLEYEEHEEIIRILKEVTNFIRPFLPLLEDCQTFLIDIDVISAKAKYAKSMNAILPEFSEDKSMYLRDAYHPLLYLNNLAKKETTHPQTIELKKDSRIIVISGPNAGGKSITLKTVGLLQVMIQSGLLIPVHERSTVCLFDRILSDIGDNQSIENHLSTYSYRLKQMNYFLKKCNKNTLFLIDEFGTGSDPELGGALAETFLEEFYHREAFGIITTHYSNLKILANELPHMLNANMLFDERTLEPLFKLVIGQAGSSFTFEVAQKNGIPYSLINRAKKKIERSKVRFDATIAKLQKERSRLEKTGQSLKLNEKKKIEEADKLEGINAKIQKKLESYQELYDSNQRLIYLGQKVNDIAEKYFDNKQKRELMSELFKVVQIENSKRKKVTAKQKKVIKEKEQKVKQEAEKKVEIIRKKKKEAKKKAIEAPKPKAIIRIGDRVRMEDGRAIGTIDKIEKNKAVVNYGIFTTNVNIDLLELVEAKKIK</sequence>
<accession>A0A1E5TBA0</accession>
<dbReference type="SMART" id="SM00534">
    <property type="entry name" value="MUTSac"/>
    <property type="match status" value="1"/>
</dbReference>
<dbReference type="GO" id="GO:0004519">
    <property type="term" value="F:endonuclease activity"/>
    <property type="evidence" value="ECO:0007669"/>
    <property type="project" value="InterPro"/>
</dbReference>
<dbReference type="NCBIfam" id="TIGR01069">
    <property type="entry name" value="mutS2"/>
    <property type="match status" value="1"/>
</dbReference>
<keyword evidence="4" id="KW-0175">Coiled coil</keyword>
<dbReference type="GO" id="GO:0005524">
    <property type="term" value="F:ATP binding"/>
    <property type="evidence" value="ECO:0007669"/>
    <property type="project" value="UniProtKB-KW"/>
</dbReference>
<keyword evidence="8" id="KW-1185">Reference proteome</keyword>
<dbReference type="GO" id="GO:0140664">
    <property type="term" value="F:ATP-dependent DNA damage sensor activity"/>
    <property type="evidence" value="ECO:0007669"/>
    <property type="project" value="InterPro"/>
</dbReference>
<dbReference type="AlphaFoldDB" id="A0A1E5TBA0"/>
<evidence type="ECO:0000256" key="2">
    <source>
        <dbReference type="ARBA" id="ARBA00022840"/>
    </source>
</evidence>
<feature type="domain" description="DNA mismatch repair proteins mutS family" evidence="6">
    <location>
        <begin position="335"/>
        <end position="520"/>
    </location>
</feature>
<dbReference type="RefSeq" id="WP_069830169.1">
    <property type="nucleotide sequence ID" value="NZ_MDJD01000034.1"/>
</dbReference>
<dbReference type="GO" id="GO:0045910">
    <property type="term" value="P:negative regulation of DNA recombination"/>
    <property type="evidence" value="ECO:0007669"/>
    <property type="project" value="InterPro"/>
</dbReference>
<gene>
    <name evidence="7" type="ORF">A8C32_04225</name>
</gene>
<name>A0A1E5TBA0_9FLAO</name>
<evidence type="ECO:0000313" key="7">
    <source>
        <dbReference type="EMBL" id="OEK08663.1"/>
    </source>
</evidence>
<proteinExistence type="predicted"/>
<organism evidence="7 8">
    <name type="scientific">Flavivirga aquatica</name>
    <dbReference type="NCBI Taxonomy" id="1849968"/>
    <lineage>
        <taxon>Bacteria</taxon>
        <taxon>Pseudomonadati</taxon>
        <taxon>Bacteroidota</taxon>
        <taxon>Flavobacteriia</taxon>
        <taxon>Flavobacteriales</taxon>
        <taxon>Flavobacteriaceae</taxon>
        <taxon>Flavivirga</taxon>
    </lineage>
</organism>
<dbReference type="Pfam" id="PF00488">
    <property type="entry name" value="MutS_V"/>
    <property type="match status" value="1"/>
</dbReference>
<dbReference type="Proteomes" id="UP000095713">
    <property type="component" value="Unassembled WGS sequence"/>
</dbReference>
<dbReference type="SUPFAM" id="SSF48334">
    <property type="entry name" value="DNA repair protein MutS, domain III"/>
    <property type="match status" value="1"/>
</dbReference>
<comment type="caution">
    <text evidence="7">The sequence shown here is derived from an EMBL/GenBank/DDBJ whole genome shotgun (WGS) entry which is preliminary data.</text>
</comment>
<feature type="coiled-coil region" evidence="4">
    <location>
        <begin position="634"/>
        <end position="662"/>
    </location>
</feature>
<keyword evidence="3" id="KW-0238">DNA-binding</keyword>
<dbReference type="InterPro" id="IPR027417">
    <property type="entry name" value="P-loop_NTPase"/>
</dbReference>
<dbReference type="InterPro" id="IPR036187">
    <property type="entry name" value="DNA_mismatch_repair_MutS_sf"/>
</dbReference>
<evidence type="ECO:0000259" key="5">
    <source>
        <dbReference type="SMART" id="SM00533"/>
    </source>
</evidence>
<dbReference type="GO" id="GO:0016887">
    <property type="term" value="F:ATP hydrolysis activity"/>
    <property type="evidence" value="ECO:0007669"/>
    <property type="project" value="InterPro"/>
</dbReference>
<dbReference type="InterPro" id="IPR045076">
    <property type="entry name" value="MutS"/>
</dbReference>
<feature type="coiled-coil region" evidence="4">
    <location>
        <begin position="516"/>
        <end position="578"/>
    </location>
</feature>
<dbReference type="OrthoDB" id="9808166at2"/>
<dbReference type="InterPro" id="IPR005747">
    <property type="entry name" value="MutS2"/>
</dbReference>
<dbReference type="InterPro" id="IPR000432">
    <property type="entry name" value="DNA_mismatch_repair_MutS_C"/>
</dbReference>
<dbReference type="InterPro" id="IPR007696">
    <property type="entry name" value="DNA_mismatch_repair_MutS_core"/>
</dbReference>
<dbReference type="GO" id="GO:0006298">
    <property type="term" value="P:mismatch repair"/>
    <property type="evidence" value="ECO:0007669"/>
    <property type="project" value="InterPro"/>
</dbReference>
<dbReference type="PANTHER" id="PTHR48466">
    <property type="entry name" value="OS10G0509000 PROTEIN-RELATED"/>
    <property type="match status" value="1"/>
</dbReference>
<dbReference type="GO" id="GO:0030983">
    <property type="term" value="F:mismatched DNA binding"/>
    <property type="evidence" value="ECO:0007669"/>
    <property type="project" value="InterPro"/>
</dbReference>
<evidence type="ECO:0000256" key="1">
    <source>
        <dbReference type="ARBA" id="ARBA00022741"/>
    </source>
</evidence>
<dbReference type="EMBL" id="MDJD01000034">
    <property type="protein sequence ID" value="OEK08663.1"/>
    <property type="molecule type" value="Genomic_DNA"/>
</dbReference>
<reference evidence="7 8" key="1">
    <citation type="submission" date="2016-05" db="EMBL/GenBank/DDBJ databases">
        <title>Draft Genome Sequence of Algibacter sp. Strain SK-16 Isolated from the Surface Water of Aburatsubo Inlet.</title>
        <authorList>
            <person name="Wong S.-K."/>
            <person name="Yoshizawa S."/>
            <person name="Nakajima Y."/>
            <person name="Ogura Y."/>
            <person name="Tetsuya H."/>
            <person name="Hamasaki K."/>
        </authorList>
    </citation>
    <scope>NUCLEOTIDE SEQUENCE [LARGE SCALE GENOMIC DNA]</scope>
    <source>
        <strain evidence="7 8">SK-16</strain>
    </source>
</reference>
<dbReference type="SMART" id="SM00533">
    <property type="entry name" value="MUTSd"/>
    <property type="match status" value="1"/>
</dbReference>
<dbReference type="Gene3D" id="3.40.50.300">
    <property type="entry name" value="P-loop containing nucleotide triphosphate hydrolases"/>
    <property type="match status" value="1"/>
</dbReference>
<evidence type="ECO:0000256" key="4">
    <source>
        <dbReference type="SAM" id="Coils"/>
    </source>
</evidence>
<dbReference type="PIRSF" id="PIRSF005814">
    <property type="entry name" value="MutS_YshD"/>
    <property type="match status" value="1"/>
</dbReference>
<evidence type="ECO:0000256" key="3">
    <source>
        <dbReference type="ARBA" id="ARBA00023125"/>
    </source>
</evidence>
<protein>
    <submittedName>
        <fullName evidence="7">DNA mismatch repair protein MutS</fullName>
    </submittedName>
</protein>
<dbReference type="PANTHER" id="PTHR48466:SF2">
    <property type="entry name" value="OS10G0509000 PROTEIN"/>
    <property type="match status" value="1"/>
</dbReference>
<feature type="domain" description="DNA mismatch repair protein MutS core" evidence="5">
    <location>
        <begin position="12"/>
        <end position="316"/>
    </location>
</feature>
<dbReference type="STRING" id="1849968.A8C32_04225"/>